<dbReference type="EMBL" id="JACSIT010000114">
    <property type="protein sequence ID" value="MBC6994940.1"/>
    <property type="molecule type" value="Genomic_DNA"/>
</dbReference>
<dbReference type="InterPro" id="IPR035944">
    <property type="entry name" value="YfbM-like_sf"/>
</dbReference>
<organism evidence="1 2">
    <name type="scientific">Neolewinella lacunae</name>
    <dbReference type="NCBI Taxonomy" id="1517758"/>
    <lineage>
        <taxon>Bacteria</taxon>
        <taxon>Pseudomonadati</taxon>
        <taxon>Bacteroidota</taxon>
        <taxon>Saprospiria</taxon>
        <taxon>Saprospirales</taxon>
        <taxon>Lewinellaceae</taxon>
        <taxon>Neolewinella</taxon>
    </lineage>
</organism>
<comment type="caution">
    <text evidence="1">The sequence shown here is derived from an EMBL/GenBank/DDBJ whole genome shotgun (WGS) entry which is preliminary data.</text>
</comment>
<name>A0A923PM36_9BACT</name>
<dbReference type="Proteomes" id="UP000650081">
    <property type="component" value="Unassembled WGS sequence"/>
</dbReference>
<dbReference type="InterPro" id="IPR015068">
    <property type="entry name" value="DUF1877"/>
</dbReference>
<gene>
    <name evidence="1" type="ORF">H9S92_12245</name>
</gene>
<dbReference type="AlphaFoldDB" id="A0A923PM36"/>
<accession>A0A923PM36</accession>
<protein>
    <submittedName>
        <fullName evidence="1">DUF1877 family protein</fullName>
    </submittedName>
</protein>
<proteinExistence type="predicted"/>
<dbReference type="Pfam" id="PF08974">
    <property type="entry name" value="DUF1877"/>
    <property type="match status" value="1"/>
</dbReference>
<evidence type="ECO:0000313" key="2">
    <source>
        <dbReference type="Proteomes" id="UP000650081"/>
    </source>
</evidence>
<sequence>MGLDLSMTAVPIEMKNIFSKVIEKRESEYPSIIFSLPRAFKTDFCDFGHPDWIEFKKDAQMLLEYYPNKQFDNKYYFDSNRTYDALDYLISKKINDYNYTFFGDGIEFKESLGVQGRTLKYWDIKILRRKSKLVEKIESGDLMKHYDFEKMEKLGVYKISQINCHKENVEEVFINLKSFLSEAIQLNGYVLIIKD</sequence>
<evidence type="ECO:0000313" key="1">
    <source>
        <dbReference type="EMBL" id="MBC6994940.1"/>
    </source>
</evidence>
<reference evidence="1" key="1">
    <citation type="submission" date="2020-08" db="EMBL/GenBank/DDBJ databases">
        <title>Lewinella bacteria from marine environments.</title>
        <authorList>
            <person name="Zhong Y."/>
        </authorList>
    </citation>
    <scope>NUCLEOTIDE SEQUENCE</scope>
    <source>
        <strain evidence="1">KCTC 42187</strain>
    </source>
</reference>
<dbReference type="SUPFAM" id="SSF111069">
    <property type="entry name" value="Hypothetical protein yfbM"/>
    <property type="match status" value="1"/>
</dbReference>
<dbReference type="Gene3D" id="3.40.1760.10">
    <property type="entry name" value="YfbM-like super family"/>
    <property type="match status" value="1"/>
</dbReference>
<dbReference type="RefSeq" id="WP_187467000.1">
    <property type="nucleotide sequence ID" value="NZ_JACSIT010000114.1"/>
</dbReference>
<keyword evidence="2" id="KW-1185">Reference proteome</keyword>